<organism evidence="2 3">
    <name type="scientific">Prorocentrum cordatum</name>
    <dbReference type="NCBI Taxonomy" id="2364126"/>
    <lineage>
        <taxon>Eukaryota</taxon>
        <taxon>Sar</taxon>
        <taxon>Alveolata</taxon>
        <taxon>Dinophyceae</taxon>
        <taxon>Prorocentrales</taxon>
        <taxon>Prorocentraceae</taxon>
        <taxon>Prorocentrum</taxon>
    </lineage>
</organism>
<comment type="caution">
    <text evidence="2">The sequence shown here is derived from an EMBL/GenBank/DDBJ whole genome shotgun (WGS) entry which is preliminary data.</text>
</comment>
<evidence type="ECO:0000313" key="2">
    <source>
        <dbReference type="EMBL" id="CAK0788512.1"/>
    </source>
</evidence>
<evidence type="ECO:0000313" key="3">
    <source>
        <dbReference type="Proteomes" id="UP001189429"/>
    </source>
</evidence>
<evidence type="ECO:0000256" key="1">
    <source>
        <dbReference type="SAM" id="MobiDB-lite"/>
    </source>
</evidence>
<feature type="region of interest" description="Disordered" evidence="1">
    <location>
        <begin position="24"/>
        <end position="60"/>
    </location>
</feature>
<proteinExistence type="predicted"/>
<feature type="compositionally biased region" description="Low complexity" evidence="1">
    <location>
        <begin position="39"/>
        <end position="48"/>
    </location>
</feature>
<dbReference type="EMBL" id="CAUYUJ010000070">
    <property type="protein sequence ID" value="CAK0788512.1"/>
    <property type="molecule type" value="Genomic_DNA"/>
</dbReference>
<gene>
    <name evidence="2" type="ORF">PCOR1329_LOCUS385</name>
</gene>
<protein>
    <submittedName>
        <fullName evidence="2">Uncharacterized protein</fullName>
    </submittedName>
</protein>
<sequence>MGATSLPVGVSVLDTRSPEYRALEAQGRGAPAGPPPPLLFARAPAGPRTPLAGELQGSEPELSEEHPYQEAFEFAAALVLLLQGVEDTASVLDIAEEVWLQQHREAIAVQDARPEARAECRRQMRELEIGCSLVARLRTRTASSAAWIPRLPGGEAVGAEDASGAWRG</sequence>
<accession>A0ABN9P745</accession>
<name>A0ABN9P745_9DINO</name>
<keyword evidence="3" id="KW-1185">Reference proteome</keyword>
<dbReference type="Proteomes" id="UP001189429">
    <property type="component" value="Unassembled WGS sequence"/>
</dbReference>
<reference evidence="2" key="1">
    <citation type="submission" date="2023-10" db="EMBL/GenBank/DDBJ databases">
        <authorList>
            <person name="Chen Y."/>
            <person name="Shah S."/>
            <person name="Dougan E. K."/>
            <person name="Thang M."/>
            <person name="Chan C."/>
        </authorList>
    </citation>
    <scope>NUCLEOTIDE SEQUENCE [LARGE SCALE GENOMIC DNA]</scope>
</reference>